<dbReference type="InterPro" id="IPR005625">
    <property type="entry name" value="PepSY-ass_TM"/>
</dbReference>
<dbReference type="Pfam" id="PF03929">
    <property type="entry name" value="PepSY_TM"/>
    <property type="match status" value="1"/>
</dbReference>
<dbReference type="AlphaFoldDB" id="A0AAU6WDH3"/>
<protein>
    <submittedName>
        <fullName evidence="2">PepSY-associated TM helix domain-containing protein</fullName>
    </submittedName>
</protein>
<proteinExistence type="predicted"/>
<reference evidence="2 3" key="1">
    <citation type="submission" date="2023-05" db="EMBL/GenBank/DDBJ databases">
        <title>Glutamicibacter sp. B1, complete genome.</title>
        <authorList>
            <person name="Long Y.H."/>
            <person name="Fang T."/>
            <person name="Li X.Y."/>
        </authorList>
    </citation>
    <scope>NUCLEOTIDE SEQUENCE [LARGE SCALE GENOMIC DNA]</scope>
    <source>
        <strain evidence="2 3">B1</strain>
    </source>
</reference>
<keyword evidence="1" id="KW-1133">Transmembrane helix</keyword>
<dbReference type="EMBL" id="CP125942">
    <property type="protein sequence ID" value="XAO45725.1"/>
    <property type="molecule type" value="Genomic_DNA"/>
</dbReference>
<dbReference type="Proteomes" id="UP001486888">
    <property type="component" value="Chromosome"/>
</dbReference>
<feature type="transmembrane region" description="Helical" evidence="1">
    <location>
        <begin position="33"/>
        <end position="57"/>
    </location>
</feature>
<organism evidence="2 3">
    <name type="scientific">Glutamicibacter ectropisis</name>
    <dbReference type="NCBI Taxonomy" id="3046593"/>
    <lineage>
        <taxon>Bacteria</taxon>
        <taxon>Bacillati</taxon>
        <taxon>Actinomycetota</taxon>
        <taxon>Actinomycetes</taxon>
        <taxon>Micrococcales</taxon>
        <taxon>Micrococcaceae</taxon>
        <taxon>Glutamicibacter</taxon>
    </lineage>
</organism>
<feature type="transmembrane region" description="Helical" evidence="1">
    <location>
        <begin position="387"/>
        <end position="407"/>
    </location>
</feature>
<keyword evidence="1" id="KW-0472">Membrane</keyword>
<dbReference type="KEGG" id="gey:QMQ05_15505"/>
<dbReference type="PANTHER" id="PTHR34219:SF1">
    <property type="entry name" value="PEPSY DOMAIN-CONTAINING PROTEIN"/>
    <property type="match status" value="1"/>
</dbReference>
<evidence type="ECO:0000313" key="3">
    <source>
        <dbReference type="Proteomes" id="UP001486888"/>
    </source>
</evidence>
<feature type="transmembrane region" description="Helical" evidence="1">
    <location>
        <begin position="224"/>
        <end position="245"/>
    </location>
</feature>
<gene>
    <name evidence="2" type="ORF">QMQ05_15505</name>
</gene>
<name>A0AAU6WDH3_9MICC</name>
<evidence type="ECO:0000313" key="2">
    <source>
        <dbReference type="EMBL" id="XAO45725.1"/>
    </source>
</evidence>
<dbReference type="PANTHER" id="PTHR34219">
    <property type="entry name" value="IRON-REGULATED INNER MEMBRANE PROTEIN-RELATED"/>
    <property type="match status" value="1"/>
</dbReference>
<feature type="transmembrane region" description="Helical" evidence="1">
    <location>
        <begin position="175"/>
        <end position="193"/>
    </location>
</feature>
<feature type="transmembrane region" description="Helical" evidence="1">
    <location>
        <begin position="453"/>
        <end position="472"/>
    </location>
</feature>
<feature type="transmembrane region" description="Helical" evidence="1">
    <location>
        <begin position="428"/>
        <end position="447"/>
    </location>
</feature>
<dbReference type="RefSeq" id="WP_345471478.1">
    <property type="nucleotide sequence ID" value="NZ_CP125942.1"/>
</dbReference>
<evidence type="ECO:0000256" key="1">
    <source>
        <dbReference type="SAM" id="Phobius"/>
    </source>
</evidence>
<accession>A0AAU6WDH3</accession>
<keyword evidence="1" id="KW-0812">Transmembrane</keyword>
<sequence length="482" mass="51999">MTLLDPAPPESPPPSIPARPASKGWFRQLLLRLHFYAGIFIGPFILIAAVSGALYAITPQIEQAVYAEELRAPVAESYLPLAEQVEAANNYMGSSEALVAVRPAPNPGDTTRVMYADPALGESETRAIFVDPATADIRGDLTAYGTSGALPLRTWIDQLHRNLQLGEPGRMYSELAASWMGIIALAGLGLWIVRIRRTKRKKDLLRPNTKGTGYRRLASWHGSLGIWVLLGAFFLSATGITWSTYGGANVGELRTALNWGTPSVNTDLTASGDSSADVHAHHHAAAAAPTGDSVSPAAFDTMLSIGQEVNVNTGLVEIKPPAAQGQAWVVQEIQHSYPTEVDAVSINGQTLQVVDRVDFKDFSLAAKLSRWGIDIHMGSMFGLPNQILLFLVASTIAAMVVLGYAMWWKRRPTKNPTRRMGKAPARGGLLRAPWWAALPVLAAAVLVGLFLPLMGASLALFMLIDVIVGWVQRSRSRTAATR</sequence>
<keyword evidence="3" id="KW-1185">Reference proteome</keyword>